<name>A0ABU4VHB8_9ACTN</name>
<evidence type="ECO:0000313" key="4">
    <source>
        <dbReference type="Proteomes" id="UP001277761"/>
    </source>
</evidence>
<keyword evidence="3" id="KW-0378">Hydrolase</keyword>
<dbReference type="Gene3D" id="3.40.710.10">
    <property type="entry name" value="DD-peptidase/beta-lactamase superfamily"/>
    <property type="match status" value="1"/>
</dbReference>
<protein>
    <submittedName>
        <fullName evidence="3">Serine hydrolase</fullName>
    </submittedName>
</protein>
<dbReference type="InterPro" id="IPR045155">
    <property type="entry name" value="Beta-lactam_cat"/>
</dbReference>
<gene>
    <name evidence="3" type="ORF">SK069_06360</name>
</gene>
<evidence type="ECO:0000256" key="1">
    <source>
        <dbReference type="SAM" id="MobiDB-lite"/>
    </source>
</evidence>
<evidence type="ECO:0000259" key="2">
    <source>
        <dbReference type="Pfam" id="PF13354"/>
    </source>
</evidence>
<reference evidence="3 4" key="1">
    <citation type="submission" date="2023-11" db="EMBL/GenBank/DDBJ databases">
        <authorList>
            <person name="Xu M."/>
            <person name="Jiang T."/>
        </authorList>
    </citation>
    <scope>NUCLEOTIDE SEQUENCE [LARGE SCALE GENOMIC DNA]</scope>
    <source>
        <strain evidence="3 4">SD</strain>
    </source>
</reference>
<dbReference type="Pfam" id="PF13354">
    <property type="entry name" value="Beta-lactamase2"/>
    <property type="match status" value="1"/>
</dbReference>
<sequence length="244" mass="26524">MAAYLRRRDVRGRPLRADERALLGPMIRRSANGPVGVLIRRMGGVEPLRRVARAVGHRGFRPVAGLWGTSLVSAGGQARLFARLASLLPPRHKDYAMGLLRSVVPSQRWGLARARPAGWGIAFKAGWNGRGRVNQAARYTCHGEVVVVVVLVEGRSHGTSIRRQEQAGRRLLAPLRRRGRDACAAVGRAADQPARARASHAVGDAPVRAVNARERPDALEYPSSWASPTSCSPSSSRCWTTAIR</sequence>
<feature type="region of interest" description="Disordered" evidence="1">
    <location>
        <begin position="221"/>
        <end position="244"/>
    </location>
</feature>
<dbReference type="InterPro" id="IPR012338">
    <property type="entry name" value="Beta-lactam/transpept-like"/>
</dbReference>
<proteinExistence type="predicted"/>
<feature type="domain" description="Beta-lactamase class A catalytic" evidence="2">
    <location>
        <begin position="21"/>
        <end position="151"/>
    </location>
</feature>
<accession>A0ABU4VHB8</accession>
<dbReference type="SUPFAM" id="SSF56601">
    <property type="entry name" value="beta-lactamase/transpeptidase-like"/>
    <property type="match status" value="1"/>
</dbReference>
<dbReference type="Proteomes" id="UP001277761">
    <property type="component" value="Unassembled WGS sequence"/>
</dbReference>
<dbReference type="GO" id="GO:0016787">
    <property type="term" value="F:hydrolase activity"/>
    <property type="evidence" value="ECO:0007669"/>
    <property type="project" value="UniProtKB-KW"/>
</dbReference>
<keyword evidence="4" id="KW-1185">Reference proteome</keyword>
<dbReference type="EMBL" id="JAXAVX010000002">
    <property type="protein sequence ID" value="MDX8151206.1"/>
    <property type="molecule type" value="Genomic_DNA"/>
</dbReference>
<comment type="caution">
    <text evidence="3">The sequence shown here is derived from an EMBL/GenBank/DDBJ whole genome shotgun (WGS) entry which is preliminary data.</text>
</comment>
<evidence type="ECO:0000313" key="3">
    <source>
        <dbReference type="EMBL" id="MDX8151206.1"/>
    </source>
</evidence>
<organism evidence="3 4">
    <name type="scientific">Patulibacter brassicae</name>
    <dbReference type="NCBI Taxonomy" id="1705717"/>
    <lineage>
        <taxon>Bacteria</taxon>
        <taxon>Bacillati</taxon>
        <taxon>Actinomycetota</taxon>
        <taxon>Thermoleophilia</taxon>
        <taxon>Solirubrobacterales</taxon>
        <taxon>Patulibacteraceae</taxon>
        <taxon>Patulibacter</taxon>
    </lineage>
</organism>
<feature type="compositionally biased region" description="Low complexity" evidence="1">
    <location>
        <begin position="222"/>
        <end position="236"/>
    </location>
</feature>